<protein>
    <recommendedName>
        <fullName evidence="4">Permease</fullName>
    </recommendedName>
</protein>
<keyword evidence="1" id="KW-0472">Membrane</keyword>
<keyword evidence="3" id="KW-1185">Reference proteome</keyword>
<organism evidence="2 3">
    <name type="scientific">Brevibacillus formosus</name>
    <dbReference type="NCBI Taxonomy" id="54913"/>
    <lineage>
        <taxon>Bacteria</taxon>
        <taxon>Bacillati</taxon>
        <taxon>Bacillota</taxon>
        <taxon>Bacilli</taxon>
        <taxon>Bacillales</taxon>
        <taxon>Paenibacillaceae</taxon>
        <taxon>Brevibacillus</taxon>
    </lineage>
</organism>
<accession>A0ABQ0T4X8</accession>
<reference evidence="2 3" key="1">
    <citation type="submission" date="2019-06" db="EMBL/GenBank/DDBJ databases">
        <title>Whole genome shotgun sequence of Brevibacillus formosus NBRC 15716.</title>
        <authorList>
            <person name="Hosoyama A."/>
            <person name="Uohara A."/>
            <person name="Ohji S."/>
            <person name="Ichikawa N."/>
        </authorList>
    </citation>
    <scope>NUCLEOTIDE SEQUENCE [LARGE SCALE GENOMIC DNA]</scope>
    <source>
        <strain evidence="2 3">NBRC 15716</strain>
    </source>
</reference>
<feature type="transmembrane region" description="Helical" evidence="1">
    <location>
        <begin position="34"/>
        <end position="52"/>
    </location>
</feature>
<dbReference type="Proteomes" id="UP000319498">
    <property type="component" value="Unassembled WGS sequence"/>
</dbReference>
<comment type="caution">
    <text evidence="2">The sequence shown here is derived from an EMBL/GenBank/DDBJ whole genome shotgun (WGS) entry which is preliminary data.</text>
</comment>
<sequence>MFWFPKPDFVDPSVQEFLKMERDYLVGEWDISKILITLLVPLSLFALAYAFWKKSWKYGALVINLIALLKIVWSIYFGMESGLSVIAPAVLGLLICNGIIGLCYYFLKNKKSP</sequence>
<evidence type="ECO:0000313" key="2">
    <source>
        <dbReference type="EMBL" id="GED58398.1"/>
    </source>
</evidence>
<feature type="transmembrane region" description="Helical" evidence="1">
    <location>
        <begin position="85"/>
        <end position="107"/>
    </location>
</feature>
<name>A0ABQ0T4X8_9BACL</name>
<keyword evidence="1" id="KW-0812">Transmembrane</keyword>
<feature type="transmembrane region" description="Helical" evidence="1">
    <location>
        <begin position="59"/>
        <end position="79"/>
    </location>
</feature>
<keyword evidence="1" id="KW-1133">Transmembrane helix</keyword>
<dbReference type="RefSeq" id="WP_327957087.1">
    <property type="nucleotide sequence ID" value="NZ_JARMFZ010000002.1"/>
</dbReference>
<evidence type="ECO:0000256" key="1">
    <source>
        <dbReference type="SAM" id="Phobius"/>
    </source>
</evidence>
<proteinExistence type="predicted"/>
<gene>
    <name evidence="2" type="ORF">BFO01nite_25300</name>
</gene>
<dbReference type="EMBL" id="BJOL01000014">
    <property type="protein sequence ID" value="GED58398.1"/>
    <property type="molecule type" value="Genomic_DNA"/>
</dbReference>
<evidence type="ECO:0000313" key="3">
    <source>
        <dbReference type="Proteomes" id="UP000319498"/>
    </source>
</evidence>
<evidence type="ECO:0008006" key="4">
    <source>
        <dbReference type="Google" id="ProtNLM"/>
    </source>
</evidence>